<dbReference type="EMBL" id="JBJURJ010000005">
    <property type="protein sequence ID" value="MFM9328504.1"/>
    <property type="molecule type" value="Genomic_DNA"/>
</dbReference>
<evidence type="ECO:0000313" key="1">
    <source>
        <dbReference type="EMBL" id="MFM9328504.1"/>
    </source>
</evidence>
<dbReference type="Proteomes" id="UP001631969">
    <property type="component" value="Unassembled WGS sequence"/>
</dbReference>
<organism evidence="1 2">
    <name type="scientific">Paenibacillus mesotrionivorans</name>
    <dbReference type="NCBI Taxonomy" id="3160968"/>
    <lineage>
        <taxon>Bacteria</taxon>
        <taxon>Bacillati</taxon>
        <taxon>Bacillota</taxon>
        <taxon>Bacilli</taxon>
        <taxon>Bacillales</taxon>
        <taxon>Paenibacillaceae</taxon>
        <taxon>Paenibacillus</taxon>
    </lineage>
</organism>
<protein>
    <submittedName>
        <fullName evidence="1">Accessory gene regulator B family protein</fullName>
    </submittedName>
</protein>
<keyword evidence="2" id="KW-1185">Reference proteome</keyword>
<proteinExistence type="predicted"/>
<reference evidence="1" key="1">
    <citation type="submission" date="2024-12" db="EMBL/GenBank/DDBJ databases">
        <authorList>
            <person name="Wu N."/>
        </authorList>
    </citation>
    <scope>NUCLEOTIDE SEQUENCE</scope>
    <source>
        <strain evidence="1">P15</strain>
    </source>
</reference>
<sequence>MTDPIDYVAFKTAGWIKRSNPEETDDLERMSPTLSILLNNLLTTGFILLLGYTTDSLFSTAVMLATFVICRIMLKGCHLKSMTLCTLATSLFVFAVSAIPISPLWMIILTPLFIVVLFLRSSASIPVKMMFGMMMTLNMILLYPPLFLGFAAQCLTLFPQRR</sequence>
<gene>
    <name evidence="1" type="ORF">ACI1P1_09415</name>
</gene>
<accession>A0ACC7NUR1</accession>
<comment type="caution">
    <text evidence="1">The sequence shown here is derived from an EMBL/GenBank/DDBJ whole genome shotgun (WGS) entry which is preliminary data.</text>
</comment>
<evidence type="ECO:0000313" key="2">
    <source>
        <dbReference type="Proteomes" id="UP001631969"/>
    </source>
</evidence>
<name>A0ACC7NUR1_9BACL</name>